<accession>A0A1B0FLP8</accession>
<protein>
    <submittedName>
        <fullName evidence="2">Uncharacterized protein</fullName>
    </submittedName>
</protein>
<evidence type="ECO:0000313" key="3">
    <source>
        <dbReference type="Proteomes" id="UP000092444"/>
    </source>
</evidence>
<feature type="compositionally biased region" description="Polar residues" evidence="1">
    <location>
        <begin position="182"/>
        <end position="191"/>
    </location>
</feature>
<keyword evidence="3" id="KW-1185">Reference proteome</keyword>
<evidence type="ECO:0000313" key="2">
    <source>
        <dbReference type="EnsemblMetazoa" id="GMOY004753-PA"/>
    </source>
</evidence>
<reference evidence="2" key="1">
    <citation type="submission" date="2020-05" db="UniProtKB">
        <authorList>
            <consortium name="EnsemblMetazoa"/>
        </authorList>
    </citation>
    <scope>IDENTIFICATION</scope>
    <source>
        <strain evidence="2">Yale</strain>
    </source>
</reference>
<dbReference type="Proteomes" id="UP000092444">
    <property type="component" value="Unassembled WGS sequence"/>
</dbReference>
<organism evidence="2 3">
    <name type="scientific">Glossina morsitans morsitans</name>
    <name type="common">Savannah tsetse fly</name>
    <dbReference type="NCBI Taxonomy" id="37546"/>
    <lineage>
        <taxon>Eukaryota</taxon>
        <taxon>Metazoa</taxon>
        <taxon>Ecdysozoa</taxon>
        <taxon>Arthropoda</taxon>
        <taxon>Hexapoda</taxon>
        <taxon>Insecta</taxon>
        <taxon>Pterygota</taxon>
        <taxon>Neoptera</taxon>
        <taxon>Endopterygota</taxon>
        <taxon>Diptera</taxon>
        <taxon>Brachycera</taxon>
        <taxon>Muscomorpha</taxon>
        <taxon>Hippoboscoidea</taxon>
        <taxon>Glossinidae</taxon>
        <taxon>Glossina</taxon>
    </lineage>
</organism>
<evidence type="ECO:0000256" key="1">
    <source>
        <dbReference type="SAM" id="MobiDB-lite"/>
    </source>
</evidence>
<proteinExistence type="predicted"/>
<dbReference type="STRING" id="37546.A0A1B0FLP8"/>
<dbReference type="VEuPathDB" id="VectorBase:GMOY004753"/>
<sequence length="209" mass="21719">MRIVDGQTKCDSVKSTRVLQIRKRFSDLTSGFEELNIPFKNCSRPDAPSFLDKCKAANQAGNGDLTIKSASHTVCFGSSVESHPFDGTNSVIAVADVGMEVPSIRVLPLSGASLNKAYSSGSSGSGGVIVGYNVGLEFGEIQGAKFSKRATTKNNNFEVGCNELAAGRQVEMTSDGGAGSVVLSNSSGNPDDSQDADADCAPVLSANEK</sequence>
<feature type="region of interest" description="Disordered" evidence="1">
    <location>
        <begin position="175"/>
        <end position="209"/>
    </location>
</feature>
<dbReference type="EMBL" id="CCAG010008463">
    <property type="status" value="NOT_ANNOTATED_CDS"/>
    <property type="molecule type" value="Genomic_DNA"/>
</dbReference>
<dbReference type="AlphaFoldDB" id="A0A1B0FLP8"/>
<dbReference type="EnsemblMetazoa" id="GMOY004753-RA">
    <property type="protein sequence ID" value="GMOY004753-PA"/>
    <property type="gene ID" value="GMOY004753"/>
</dbReference>
<name>A0A1B0FLP8_GLOMM</name>